<proteinExistence type="predicted"/>
<evidence type="ECO:0000313" key="6">
    <source>
        <dbReference type="Proteomes" id="UP000288805"/>
    </source>
</evidence>
<reference evidence="5 6" key="1">
    <citation type="journal article" date="2018" name="PLoS Genet.">
        <title>Population sequencing reveals clonal diversity and ancestral inbreeding in the grapevine cultivar Chardonnay.</title>
        <authorList>
            <person name="Roach M.J."/>
            <person name="Johnson D.L."/>
            <person name="Bohlmann J."/>
            <person name="van Vuuren H.J."/>
            <person name="Jones S.J."/>
            <person name="Pretorius I.S."/>
            <person name="Schmidt S.A."/>
            <person name="Borneman A.R."/>
        </authorList>
    </citation>
    <scope>NUCLEOTIDE SEQUENCE [LARGE SCALE GENOMIC DNA]</scope>
    <source>
        <strain evidence="6">cv. Chardonnay</strain>
        <tissue evidence="5">Leaf</tissue>
    </source>
</reference>
<evidence type="ECO:0000259" key="4">
    <source>
        <dbReference type="Pfam" id="PF03936"/>
    </source>
</evidence>
<accession>A0A438G4I8</accession>
<dbReference type="GO" id="GO:0000287">
    <property type="term" value="F:magnesium ion binding"/>
    <property type="evidence" value="ECO:0007669"/>
    <property type="project" value="InterPro"/>
</dbReference>
<dbReference type="Pfam" id="PF03936">
    <property type="entry name" value="Terpene_synth_C"/>
    <property type="match status" value="2"/>
</dbReference>
<protein>
    <submittedName>
        <fullName evidence="5">Valencene synthase</fullName>
    </submittedName>
</protein>
<dbReference type="GO" id="GO:0010333">
    <property type="term" value="F:terpene synthase activity"/>
    <property type="evidence" value="ECO:0007669"/>
    <property type="project" value="InterPro"/>
</dbReference>
<dbReference type="Proteomes" id="UP000288805">
    <property type="component" value="Unassembled WGS sequence"/>
</dbReference>
<dbReference type="PANTHER" id="PTHR31225:SF221">
    <property type="entry name" value="(-)-GERMACRENE D SYNTHASE"/>
    <property type="match status" value="1"/>
</dbReference>
<dbReference type="InterPro" id="IPR005630">
    <property type="entry name" value="Terpene_synthase_metal-bd"/>
</dbReference>
<evidence type="ECO:0000256" key="2">
    <source>
        <dbReference type="ARBA" id="ARBA00022723"/>
    </source>
</evidence>
<evidence type="ECO:0000256" key="3">
    <source>
        <dbReference type="ARBA" id="ARBA00023239"/>
    </source>
</evidence>
<dbReference type="GO" id="GO:0016114">
    <property type="term" value="P:terpenoid biosynthetic process"/>
    <property type="evidence" value="ECO:0007669"/>
    <property type="project" value="InterPro"/>
</dbReference>
<dbReference type="AlphaFoldDB" id="A0A438G4I8"/>
<sequence>MTSIIDDIYDTYGTFEKLELFTEAIERWDINSIDHLPEYMKHCYVALLDVYKRWRKKEPISGSKCDRSSRTFCIDFVLYSNISIPTMEEYMRIALVTSGYYMLTTMSFIGSWMTSVHISLSKRGGHVASGIECYMKQYGASEEEAYDEFRSKLWMHGGILRGVPTTYSCSDASPNACA</sequence>
<dbReference type="InterPro" id="IPR008949">
    <property type="entry name" value="Isoprenoid_synthase_dom_sf"/>
</dbReference>
<dbReference type="InterPro" id="IPR050148">
    <property type="entry name" value="Terpene_synthase-like"/>
</dbReference>
<comment type="cofactor">
    <cofactor evidence="1">
        <name>Mg(2+)</name>
        <dbReference type="ChEBI" id="CHEBI:18420"/>
    </cofactor>
</comment>
<gene>
    <name evidence="5" type="primary">ValCS_21</name>
    <name evidence="5" type="ORF">CK203_063883</name>
</gene>
<feature type="domain" description="Terpene synthase metal-binding" evidence="4">
    <location>
        <begin position="122"/>
        <end position="151"/>
    </location>
</feature>
<dbReference type="SUPFAM" id="SSF48576">
    <property type="entry name" value="Terpenoid synthases"/>
    <property type="match status" value="1"/>
</dbReference>
<keyword evidence="2" id="KW-0479">Metal-binding</keyword>
<dbReference type="EMBL" id="QGNW01000602">
    <property type="protein sequence ID" value="RVW67111.1"/>
    <property type="molecule type" value="Genomic_DNA"/>
</dbReference>
<comment type="caution">
    <text evidence="5">The sequence shown here is derived from an EMBL/GenBank/DDBJ whole genome shotgun (WGS) entry which is preliminary data.</text>
</comment>
<organism evidence="5 6">
    <name type="scientific">Vitis vinifera</name>
    <name type="common">Grape</name>
    <dbReference type="NCBI Taxonomy" id="29760"/>
    <lineage>
        <taxon>Eukaryota</taxon>
        <taxon>Viridiplantae</taxon>
        <taxon>Streptophyta</taxon>
        <taxon>Embryophyta</taxon>
        <taxon>Tracheophyta</taxon>
        <taxon>Spermatophyta</taxon>
        <taxon>Magnoliopsida</taxon>
        <taxon>eudicotyledons</taxon>
        <taxon>Gunneridae</taxon>
        <taxon>Pentapetalae</taxon>
        <taxon>rosids</taxon>
        <taxon>Vitales</taxon>
        <taxon>Vitaceae</taxon>
        <taxon>Viteae</taxon>
        <taxon>Vitis</taxon>
    </lineage>
</organism>
<evidence type="ECO:0000313" key="5">
    <source>
        <dbReference type="EMBL" id="RVW67111.1"/>
    </source>
</evidence>
<name>A0A438G4I8_VITVI</name>
<dbReference type="Gene3D" id="1.10.600.10">
    <property type="entry name" value="Farnesyl Diphosphate Synthase"/>
    <property type="match status" value="2"/>
</dbReference>
<feature type="domain" description="Terpene synthase metal-binding" evidence="4">
    <location>
        <begin position="1"/>
        <end position="110"/>
    </location>
</feature>
<keyword evidence="3" id="KW-0456">Lyase</keyword>
<dbReference type="PANTHER" id="PTHR31225">
    <property type="entry name" value="OS04G0344100 PROTEIN-RELATED"/>
    <property type="match status" value="1"/>
</dbReference>
<evidence type="ECO:0000256" key="1">
    <source>
        <dbReference type="ARBA" id="ARBA00001946"/>
    </source>
</evidence>